<proteinExistence type="predicted"/>
<dbReference type="GO" id="GO:0003735">
    <property type="term" value="F:structural constituent of ribosome"/>
    <property type="evidence" value="ECO:0007669"/>
    <property type="project" value="InterPro"/>
</dbReference>
<evidence type="ECO:0000313" key="4">
    <source>
        <dbReference type="Proteomes" id="UP001291623"/>
    </source>
</evidence>
<reference evidence="3" key="1">
    <citation type="submission" date="2023-12" db="EMBL/GenBank/DDBJ databases">
        <title>Genome assembly of Anisodus tanguticus.</title>
        <authorList>
            <person name="Wang Y.-J."/>
        </authorList>
    </citation>
    <scope>NUCLEOTIDE SEQUENCE</scope>
    <source>
        <strain evidence="3">KB-2021</strain>
        <tissue evidence="3">Leaf</tissue>
    </source>
</reference>
<dbReference type="Gene3D" id="3.30.70.330">
    <property type="match status" value="2"/>
</dbReference>
<dbReference type="InterPro" id="IPR013025">
    <property type="entry name" value="Ribosomal_uL23-like"/>
</dbReference>
<protein>
    <recommendedName>
        <fullName evidence="2">Large ribosomal subunit protein uL23 N-terminal domain-containing protein</fullName>
    </recommendedName>
</protein>
<feature type="region of interest" description="Disordered" evidence="1">
    <location>
        <begin position="90"/>
        <end position="109"/>
    </location>
</feature>
<dbReference type="Proteomes" id="UP001291623">
    <property type="component" value="Unassembled WGS sequence"/>
</dbReference>
<dbReference type="PANTHER" id="PTHR11620">
    <property type="entry name" value="60S RIBOSOMAL PROTEIN L23A"/>
    <property type="match status" value="1"/>
</dbReference>
<dbReference type="AlphaFoldDB" id="A0AAE1RKK1"/>
<comment type="caution">
    <text evidence="3">The sequence shown here is derived from an EMBL/GenBank/DDBJ whole genome shotgun (WGS) entry which is preliminary data.</text>
</comment>
<evidence type="ECO:0000256" key="1">
    <source>
        <dbReference type="SAM" id="MobiDB-lite"/>
    </source>
</evidence>
<name>A0AAE1RKK1_9SOLA</name>
<evidence type="ECO:0000313" key="3">
    <source>
        <dbReference type="EMBL" id="KAK4353356.1"/>
    </source>
</evidence>
<keyword evidence="4" id="KW-1185">Reference proteome</keyword>
<sequence length="149" mass="16593">MVDKREARWGLFVGCSDLSELEALHRTAKEIRWVVLGGADWILSSSPVVALADSTKKADPKAQAAKVAKAVKSDSTFKKAAKKIRTKVTFHRPRTLKKDRNPKYPRISAPPRNKLDHYAILKPDGTNKAYVRLTPDYDALDVANKIGII</sequence>
<organism evidence="3 4">
    <name type="scientific">Anisodus tanguticus</name>
    <dbReference type="NCBI Taxonomy" id="243964"/>
    <lineage>
        <taxon>Eukaryota</taxon>
        <taxon>Viridiplantae</taxon>
        <taxon>Streptophyta</taxon>
        <taxon>Embryophyta</taxon>
        <taxon>Tracheophyta</taxon>
        <taxon>Spermatophyta</taxon>
        <taxon>Magnoliopsida</taxon>
        <taxon>eudicotyledons</taxon>
        <taxon>Gunneridae</taxon>
        <taxon>Pentapetalae</taxon>
        <taxon>asterids</taxon>
        <taxon>lamiids</taxon>
        <taxon>Solanales</taxon>
        <taxon>Solanaceae</taxon>
        <taxon>Solanoideae</taxon>
        <taxon>Hyoscyameae</taxon>
        <taxon>Anisodus</taxon>
    </lineage>
</organism>
<dbReference type="EMBL" id="JAVYJV010000015">
    <property type="protein sequence ID" value="KAK4353356.1"/>
    <property type="molecule type" value="Genomic_DNA"/>
</dbReference>
<dbReference type="GO" id="GO:0005840">
    <property type="term" value="C:ribosome"/>
    <property type="evidence" value="ECO:0007669"/>
    <property type="project" value="InterPro"/>
</dbReference>
<evidence type="ECO:0000259" key="2">
    <source>
        <dbReference type="Pfam" id="PF03939"/>
    </source>
</evidence>
<dbReference type="InterPro" id="IPR012677">
    <property type="entry name" value="Nucleotide-bd_a/b_plait_sf"/>
</dbReference>
<accession>A0AAE1RKK1</accession>
<gene>
    <name evidence="3" type="ORF">RND71_028874</name>
</gene>
<dbReference type="Pfam" id="PF03939">
    <property type="entry name" value="Ribosomal_L23eN"/>
    <property type="match status" value="1"/>
</dbReference>
<feature type="domain" description="Large ribosomal subunit protein uL23 N-terminal" evidence="2">
    <location>
        <begin position="60"/>
        <end position="110"/>
    </location>
</feature>
<dbReference type="InterPro" id="IPR005633">
    <property type="entry name" value="Ribosomal_uL23_N"/>
</dbReference>
<dbReference type="GO" id="GO:0006412">
    <property type="term" value="P:translation"/>
    <property type="evidence" value="ECO:0007669"/>
    <property type="project" value="InterPro"/>
</dbReference>